<gene>
    <name evidence="1" type="ORF">LEP1GSC199_2002</name>
</gene>
<dbReference type="AlphaFoldDB" id="N1W964"/>
<accession>N1W964</accession>
<protein>
    <recommendedName>
        <fullName evidence="3">Lipoprotein</fullName>
    </recommendedName>
</protein>
<evidence type="ECO:0000313" key="1">
    <source>
        <dbReference type="EMBL" id="EMY69747.1"/>
    </source>
</evidence>
<comment type="caution">
    <text evidence="1">The sequence shown here is derived from an EMBL/GenBank/DDBJ whole genome shotgun (WGS) entry which is preliminary data.</text>
</comment>
<evidence type="ECO:0008006" key="3">
    <source>
        <dbReference type="Google" id="ProtNLM"/>
    </source>
</evidence>
<dbReference type="EMBL" id="AOGY02000051">
    <property type="protein sequence ID" value="EMY69747.1"/>
    <property type="molecule type" value="Genomic_DNA"/>
</dbReference>
<organism evidence="1 2">
    <name type="scientific">Leptospira vanthielii serovar Holland str. Waz Holland = ATCC 700522</name>
    <dbReference type="NCBI Taxonomy" id="1218591"/>
    <lineage>
        <taxon>Bacteria</taxon>
        <taxon>Pseudomonadati</taxon>
        <taxon>Spirochaetota</taxon>
        <taxon>Spirochaetia</taxon>
        <taxon>Leptospirales</taxon>
        <taxon>Leptospiraceae</taxon>
        <taxon>Leptospira</taxon>
    </lineage>
</organism>
<dbReference type="Proteomes" id="UP000012227">
    <property type="component" value="Unassembled WGS sequence"/>
</dbReference>
<reference evidence="1 2" key="1">
    <citation type="submission" date="2013-03" db="EMBL/GenBank/DDBJ databases">
        <authorList>
            <person name="Harkins D.M."/>
            <person name="Durkin A.S."/>
            <person name="Brinkac L.M."/>
            <person name="Haft D.H."/>
            <person name="Selengut J.D."/>
            <person name="Sanka R."/>
            <person name="DePew J."/>
            <person name="Purushe J."/>
            <person name="Galloway R.L."/>
            <person name="Vinetz J.M."/>
            <person name="Sutton G.G."/>
            <person name="Nierman W.C."/>
            <person name="Fouts D.E."/>
        </authorList>
    </citation>
    <scope>NUCLEOTIDE SEQUENCE [LARGE SCALE GENOMIC DNA]</scope>
    <source>
        <strain evidence="1 2">Waz Holland</strain>
    </source>
</reference>
<dbReference type="NCBIfam" id="NF047490">
    <property type="entry name" value="LamCadPlsmbinLA2219"/>
    <property type="match status" value="1"/>
</dbReference>
<proteinExistence type="predicted"/>
<name>N1W964_9LEPT</name>
<sequence>MPFPFKILATKEKSPNTDVEMKFLHLFVSVLSFFLLIHCQSAPQTSTNANAELSQEITSVKDLLPPPGGEGEIIINERGEEVQNHTGEIPFFQKKSDLPTEIFRVFIASDSYQVRQIRHTDKIRRKPDAGGDELSKEEMKKFDLLSFVDDGMITIGLNTVTGKLESIAFDRRVPRINDIAKIIQNDASRFNYEHSSKDGTPIITRFLISYQIRLYPGKTRDEIKQMLQKKK</sequence>
<evidence type="ECO:0000313" key="2">
    <source>
        <dbReference type="Proteomes" id="UP000012227"/>
    </source>
</evidence>
<dbReference type="STRING" id="1218591.LEP1GSC199_2002"/>